<evidence type="ECO:0000256" key="1">
    <source>
        <dbReference type="SAM" id="Phobius"/>
    </source>
</evidence>
<dbReference type="RefSeq" id="XP_003670174.1">
    <property type="nucleotide sequence ID" value="XM_003670126.1"/>
</dbReference>
<evidence type="ECO:0008006" key="4">
    <source>
        <dbReference type="Google" id="ProtNLM"/>
    </source>
</evidence>
<evidence type="ECO:0000313" key="3">
    <source>
        <dbReference type="Proteomes" id="UP000000689"/>
    </source>
</evidence>
<proteinExistence type="predicted"/>
<gene>
    <name evidence="2" type="primary">NDAI0E01150</name>
    <name evidence="2" type="ordered locus">NDAI_0E01150</name>
</gene>
<dbReference type="eggNOG" id="KOG1752">
    <property type="taxonomic scope" value="Eukaryota"/>
</dbReference>
<dbReference type="OrthoDB" id="4035655at2759"/>
<name>G0WB11_NAUDC</name>
<dbReference type="OMA" id="IEPHSKG"/>
<reference evidence="2 3" key="1">
    <citation type="journal article" date="2011" name="Proc. Natl. Acad. Sci. U.S.A.">
        <title>Evolutionary erosion of yeast sex chromosomes by mating-type switching accidents.</title>
        <authorList>
            <person name="Gordon J.L."/>
            <person name="Armisen D."/>
            <person name="Proux-Wera E."/>
            <person name="Oheigeartaigh S.S."/>
            <person name="Byrne K.P."/>
            <person name="Wolfe K.H."/>
        </authorList>
    </citation>
    <scope>NUCLEOTIDE SEQUENCE [LARGE SCALE GENOMIC DNA]</scope>
    <source>
        <strain evidence="3">ATCC 10597 / BCRC 20456 / CBS 421 / NBRC 0211 / NRRL Y-12639</strain>
    </source>
</reference>
<dbReference type="Gene3D" id="3.40.30.10">
    <property type="entry name" value="Glutaredoxin"/>
    <property type="match status" value="1"/>
</dbReference>
<dbReference type="EMBL" id="HE580271">
    <property type="protein sequence ID" value="CCD24931.1"/>
    <property type="molecule type" value="Genomic_DNA"/>
</dbReference>
<protein>
    <recommendedName>
        <fullName evidence="4">Glutaredoxin domain-containing protein</fullName>
    </recommendedName>
</protein>
<dbReference type="Proteomes" id="UP000000689">
    <property type="component" value="Chromosome 5"/>
</dbReference>
<dbReference type="STRING" id="1071378.G0WB11"/>
<keyword evidence="1" id="KW-0812">Transmembrane</keyword>
<sequence>MSTIKSKTSQKSKRNLRVISSALLLLGVTSFLYFTWNDYSEKLSNPSTNASSVISSTQSTLISQNILDESQLRNIQKVNDEILTIKNQIKTTSILSPIPTSSSPIQSFNPEVNFFQILETSPMVLFIKSSERDSKIIRDILTKEYEISPELAVVDLDKHKHGDELEEFIRLNKLNEQAIFSSSLASLPYLFVNEVSMEIDTATIKDLHSKNFLIKKFELMSNGKVLFERKNPPSNS</sequence>
<keyword evidence="1" id="KW-0472">Membrane</keyword>
<evidence type="ECO:0000313" key="2">
    <source>
        <dbReference type="EMBL" id="CCD24931.1"/>
    </source>
</evidence>
<feature type="transmembrane region" description="Helical" evidence="1">
    <location>
        <begin position="16"/>
        <end position="36"/>
    </location>
</feature>
<dbReference type="HOGENOM" id="CLU_066481_0_0_1"/>
<keyword evidence="1" id="KW-1133">Transmembrane helix</keyword>
<accession>G0WB11</accession>
<dbReference type="GeneID" id="11498649"/>
<keyword evidence="3" id="KW-1185">Reference proteome</keyword>
<dbReference type="KEGG" id="ndi:NDAI_0E01150"/>
<dbReference type="AlphaFoldDB" id="G0WB11"/>
<organism evidence="2 3">
    <name type="scientific">Naumovozyma dairenensis (strain ATCC 10597 / BCRC 20456 / CBS 421 / NBRC 0211 / NRRL Y-12639)</name>
    <name type="common">Saccharomyces dairenensis</name>
    <dbReference type="NCBI Taxonomy" id="1071378"/>
    <lineage>
        <taxon>Eukaryota</taxon>
        <taxon>Fungi</taxon>
        <taxon>Dikarya</taxon>
        <taxon>Ascomycota</taxon>
        <taxon>Saccharomycotina</taxon>
        <taxon>Saccharomycetes</taxon>
        <taxon>Saccharomycetales</taxon>
        <taxon>Saccharomycetaceae</taxon>
        <taxon>Naumovozyma</taxon>
    </lineage>
</organism>